<accession>M1WUU1</accession>
<dbReference type="STRING" id="1322246.BN4_10626"/>
<dbReference type="AlphaFoldDB" id="M1WUU1"/>
<dbReference type="eggNOG" id="COG0727">
    <property type="taxonomic scope" value="Bacteria"/>
</dbReference>
<dbReference type="RefSeq" id="WP_015413917.1">
    <property type="nucleotide sequence ID" value="NC_020409.1"/>
</dbReference>
<reference evidence="2" key="2">
    <citation type="journal article" date="2013" name="Stand. Genomic Sci.">
        <title>Complete genome sequence of Desulfocapsa sulfexigens, a marine deltaproteobacterium specialized in disproportionating inorganic sulfur compounds.</title>
        <authorList>
            <person name="Finster K.W."/>
            <person name="Kjeldsen K.U."/>
            <person name="Kube M."/>
            <person name="Reinhardt R."/>
            <person name="Mussmann M."/>
            <person name="Amann R."/>
            <person name="Schreiber L."/>
        </authorList>
    </citation>
    <scope>NUCLEOTIDE SEQUENCE [LARGE SCALE GENOMIC DNA]</scope>
    <source>
        <strain evidence="2">DSM 10523 / SB164P1</strain>
    </source>
</reference>
<dbReference type="EMBL" id="FO203427">
    <property type="protein sequence ID" value="CCH47863.1"/>
    <property type="molecule type" value="Genomic_DNA"/>
</dbReference>
<gene>
    <name evidence="1" type="ordered locus">BN4_10626</name>
</gene>
<reference evidence="1 2" key="1">
    <citation type="journal article" date="2013" name="PLoS ONE">
        <title>The first genomic and proteomic characterization of a deep-sea sulfate reducer: insights into the piezophilic lifestyle of Desulfovibrio piezophilus.</title>
        <authorList>
            <person name="Pradel N."/>
            <person name="Ji B."/>
            <person name="Gimenez G."/>
            <person name="Talla E."/>
            <person name="Lenoble P."/>
            <person name="Garel M."/>
            <person name="Tamburini C."/>
            <person name="Fourquet P."/>
            <person name="Lebrun R."/>
            <person name="Bertin P."/>
            <person name="Denis Y."/>
            <person name="Pophillat M."/>
            <person name="Barbe V."/>
            <person name="Ollivier B."/>
            <person name="Dolla A."/>
        </authorList>
    </citation>
    <scope>NUCLEOTIDE SEQUENCE [LARGE SCALE GENOMIC DNA]</scope>
    <source>
        <strain evidence="2">DSM 10523 / SB164P1</strain>
    </source>
</reference>
<evidence type="ECO:0000313" key="2">
    <source>
        <dbReference type="Proteomes" id="UP000011724"/>
    </source>
</evidence>
<evidence type="ECO:0000313" key="1">
    <source>
        <dbReference type="EMBL" id="CCH47863.1"/>
    </source>
</evidence>
<dbReference type="HOGENOM" id="CLU_1164396_0_0_7"/>
<dbReference type="BioCyc" id="DPIE1322246:BN4_RS03205-MONOMER"/>
<dbReference type="KEGG" id="dpi:BN4_10626"/>
<proteinExistence type="predicted"/>
<keyword evidence="2" id="KW-1185">Reference proteome</keyword>
<name>M1WUU1_PSEP2</name>
<dbReference type="OrthoDB" id="9810361at2"/>
<evidence type="ECO:0008006" key="3">
    <source>
        <dbReference type="Google" id="ProtNLM"/>
    </source>
</evidence>
<organism evidence="1 2">
    <name type="scientific">Pseudodesulfovibrio piezophilus (strain DSM 21447 / JCM 15486 / C1TLV30)</name>
    <name type="common">Desulfovibrio piezophilus</name>
    <dbReference type="NCBI Taxonomy" id="1322246"/>
    <lineage>
        <taxon>Bacteria</taxon>
        <taxon>Pseudomonadati</taxon>
        <taxon>Thermodesulfobacteriota</taxon>
        <taxon>Desulfovibrionia</taxon>
        <taxon>Desulfovibrionales</taxon>
        <taxon>Desulfovibrionaceae</taxon>
    </lineage>
</organism>
<protein>
    <recommendedName>
        <fullName evidence="3">YkgJ family cysteine cluster protein</fullName>
    </recommendedName>
</protein>
<dbReference type="PATRIC" id="fig|879567.3.peg.648"/>
<dbReference type="Proteomes" id="UP000011724">
    <property type="component" value="Chromosome"/>
</dbReference>
<sequence>MGKVEEVVCSFMNYGPEALPDLTSLKFKKRLSAYLDIYREFLKLSDFIIDSEIGKRTVKCKPGCSFCCNQIIHAYPSELLCINEFLDKQPGIRNSFAEKYPQWDVDFEPFREAFWDSFKQMPTKRAEFRSICREFSSQCPFCDDGVCSIYAVRPMVCRTWFTKRRFTSCNEKNNKDKQLKLSCYEGLHMAQLHLDQYFMEQFEIEGLPLGAFVSTLSHGVFFMNSSSLYIKSLKRKAS</sequence>